<keyword evidence="9" id="KW-1185">Reference proteome</keyword>
<protein>
    <recommendedName>
        <fullName evidence="7">ABC transmembrane type-1 domain-containing protein</fullName>
    </recommendedName>
</protein>
<feature type="domain" description="ABC transmembrane type-1" evidence="7">
    <location>
        <begin position="89"/>
        <end position="308"/>
    </location>
</feature>
<dbReference type="RefSeq" id="WP_087458795.1">
    <property type="nucleotide sequence ID" value="NZ_CP021434.1"/>
</dbReference>
<feature type="transmembrane region" description="Helical" evidence="6">
    <location>
        <begin position="332"/>
        <end position="350"/>
    </location>
</feature>
<evidence type="ECO:0000256" key="4">
    <source>
        <dbReference type="ARBA" id="ARBA00022989"/>
    </source>
</evidence>
<dbReference type="PROSITE" id="PS50928">
    <property type="entry name" value="ABC_TM1"/>
    <property type="match status" value="1"/>
</dbReference>
<feature type="transmembrane region" description="Helical" evidence="6">
    <location>
        <begin position="87"/>
        <end position="110"/>
    </location>
</feature>
<feature type="transmembrane region" description="Helical" evidence="6">
    <location>
        <begin position="122"/>
        <end position="141"/>
    </location>
</feature>
<dbReference type="GO" id="GO:0005886">
    <property type="term" value="C:plasma membrane"/>
    <property type="evidence" value="ECO:0007669"/>
    <property type="project" value="UniProtKB-SubCell"/>
</dbReference>
<evidence type="ECO:0000313" key="9">
    <source>
        <dbReference type="Proteomes" id="UP000195437"/>
    </source>
</evidence>
<evidence type="ECO:0000256" key="6">
    <source>
        <dbReference type="RuleBase" id="RU363032"/>
    </source>
</evidence>
<keyword evidence="5 6" id="KW-0472">Membrane</keyword>
<keyword evidence="4 6" id="KW-1133">Transmembrane helix</keyword>
<dbReference type="SUPFAM" id="SSF161098">
    <property type="entry name" value="MetI-like"/>
    <property type="match status" value="1"/>
</dbReference>
<proteinExistence type="inferred from homology"/>
<comment type="similarity">
    <text evidence="6">Belongs to the binding-protein-dependent transport system permease family.</text>
</comment>
<keyword evidence="3 6" id="KW-0812">Transmembrane</keyword>
<dbReference type="KEGG" id="tum:CBW65_22465"/>
<reference evidence="9" key="1">
    <citation type="submission" date="2017-05" db="EMBL/GenBank/DDBJ databases">
        <authorList>
            <person name="Sung H."/>
        </authorList>
    </citation>
    <scope>NUCLEOTIDE SEQUENCE [LARGE SCALE GENOMIC DNA]</scope>
    <source>
        <strain evidence="9">AR23208</strain>
    </source>
</reference>
<evidence type="ECO:0000256" key="2">
    <source>
        <dbReference type="ARBA" id="ARBA00022448"/>
    </source>
</evidence>
<feature type="transmembrane region" description="Helical" evidence="6">
    <location>
        <begin position="161"/>
        <end position="180"/>
    </location>
</feature>
<dbReference type="PANTHER" id="PTHR43839:SF3">
    <property type="entry name" value="OLIGOPEPTIDE ABC TRANSPORTER, PERMEASE PROTEIN"/>
    <property type="match status" value="1"/>
</dbReference>
<dbReference type="InterPro" id="IPR000515">
    <property type="entry name" value="MetI-like"/>
</dbReference>
<evidence type="ECO:0000256" key="5">
    <source>
        <dbReference type="ARBA" id="ARBA00023136"/>
    </source>
</evidence>
<accession>A0A1Y0ISF8</accession>
<dbReference type="PANTHER" id="PTHR43839">
    <property type="entry name" value="OPPC IN A BINDING PROTEIN-DEPENDENT TRANSPORT SYSTEM"/>
    <property type="match status" value="1"/>
</dbReference>
<organism evidence="8 9">
    <name type="scientific">Tumebacillus avium</name>
    <dbReference type="NCBI Taxonomy" id="1903704"/>
    <lineage>
        <taxon>Bacteria</taxon>
        <taxon>Bacillati</taxon>
        <taxon>Bacillota</taxon>
        <taxon>Bacilli</taxon>
        <taxon>Bacillales</taxon>
        <taxon>Alicyclobacillaceae</taxon>
        <taxon>Tumebacillus</taxon>
    </lineage>
</organism>
<comment type="subcellular location">
    <subcellularLocation>
        <location evidence="6">Cell membrane</location>
        <topology evidence="6">Multi-pass membrane protein</topology>
    </subcellularLocation>
    <subcellularLocation>
        <location evidence="1">Membrane</location>
        <topology evidence="1">Multi-pass membrane protein</topology>
    </subcellularLocation>
</comment>
<sequence length="491" mass="53840">MMTLSGMRFQYGLAWTLLLLLAVVTVFGSYLMPSTIGDLDKVQMVEQVIDGKKQMVMPPFAPSREHWLGTDHRGYDMLSLLLNGAKYTIGFGLLVTATRFLLAVPIGLYSGATGRLRGVIRVLQIVTTSVPAVLILFTALYQLAGQLYINQGLMPNDPRVLFFGLVVFLMLVGAGIFPLADQFADRAKFFSDKEFISASRALGASTSRIVWRHLFPHLRPELLYGFVTELVQVLFLVGQLAVLSVFIGGSEPFHLGHETQINFILLSMTGEWGAMIAYGIGYINSYQWLVAAPCAFMAVSVLILSYFAHALQQRMEHPAFYRGQKVWKNKRAVGAAGVVVAGCLALVLLAPNKAPEAVAANGEFGASAVDQVITGANEMGLESTLVNAGEFMKFLKQNRWDSAQAAFFAIPSKQPPQPFDSWLEALSSGEYKFLKAERVFKQANGQHGYDVELQVQNPQGEVEFWVLEMIGTGRIQSAKGGPGESVPIILK</sequence>
<dbReference type="CDD" id="cd06261">
    <property type="entry name" value="TM_PBP2"/>
    <property type="match status" value="1"/>
</dbReference>
<dbReference type="GO" id="GO:0055085">
    <property type="term" value="P:transmembrane transport"/>
    <property type="evidence" value="ECO:0007669"/>
    <property type="project" value="InterPro"/>
</dbReference>
<evidence type="ECO:0000313" key="8">
    <source>
        <dbReference type="EMBL" id="ARU63451.1"/>
    </source>
</evidence>
<dbReference type="Gene3D" id="1.10.3720.10">
    <property type="entry name" value="MetI-like"/>
    <property type="match status" value="1"/>
</dbReference>
<evidence type="ECO:0000256" key="3">
    <source>
        <dbReference type="ARBA" id="ARBA00022692"/>
    </source>
</evidence>
<name>A0A1Y0ISF8_9BACL</name>
<keyword evidence="2 6" id="KW-0813">Transport</keyword>
<dbReference type="Proteomes" id="UP000195437">
    <property type="component" value="Chromosome"/>
</dbReference>
<dbReference type="InterPro" id="IPR035906">
    <property type="entry name" value="MetI-like_sf"/>
</dbReference>
<feature type="transmembrane region" description="Helical" evidence="6">
    <location>
        <begin position="230"/>
        <end position="249"/>
    </location>
</feature>
<evidence type="ECO:0000256" key="1">
    <source>
        <dbReference type="ARBA" id="ARBA00004141"/>
    </source>
</evidence>
<feature type="transmembrane region" description="Helical" evidence="6">
    <location>
        <begin position="286"/>
        <end position="311"/>
    </location>
</feature>
<dbReference type="Pfam" id="PF00528">
    <property type="entry name" value="BPD_transp_1"/>
    <property type="match status" value="1"/>
</dbReference>
<evidence type="ECO:0000259" key="7">
    <source>
        <dbReference type="PROSITE" id="PS50928"/>
    </source>
</evidence>
<dbReference type="OrthoDB" id="9814383at2"/>
<dbReference type="EMBL" id="CP021434">
    <property type="protein sequence ID" value="ARU63451.1"/>
    <property type="molecule type" value="Genomic_DNA"/>
</dbReference>
<gene>
    <name evidence="8" type="ORF">CBW65_22465</name>
</gene>
<dbReference type="AlphaFoldDB" id="A0A1Y0ISF8"/>
<feature type="transmembrane region" description="Helical" evidence="6">
    <location>
        <begin position="261"/>
        <end position="280"/>
    </location>
</feature>